<sequence>MKIGKIEKRVPIPEVHSKVSFPWPAMEVGDSILVKAVQGEEVDSLKRKVKGSARYYGLKTGKRFRSLISREEEGVRVWRIN</sequence>
<reference evidence="1" key="1">
    <citation type="submission" date="2018-01" db="EMBL/GenBank/DDBJ databases">
        <authorList>
            <person name="Regsiter A."/>
            <person name="William W."/>
        </authorList>
    </citation>
    <scope>NUCLEOTIDE SEQUENCE</scope>
    <source>
        <strain evidence="1">TRIP AH-1</strain>
    </source>
</reference>
<name>A0A445N092_9BACT</name>
<accession>A0A445N092</accession>
<organism evidence="1">
    <name type="scientific">uncultured Desulfobacterium sp</name>
    <dbReference type="NCBI Taxonomy" id="201089"/>
    <lineage>
        <taxon>Bacteria</taxon>
        <taxon>Pseudomonadati</taxon>
        <taxon>Thermodesulfobacteriota</taxon>
        <taxon>Desulfobacteria</taxon>
        <taxon>Desulfobacterales</taxon>
        <taxon>Desulfobacteriaceae</taxon>
        <taxon>Desulfobacterium</taxon>
        <taxon>environmental samples</taxon>
    </lineage>
</organism>
<protein>
    <submittedName>
        <fullName evidence="1">Uncharacterized protein</fullName>
    </submittedName>
</protein>
<evidence type="ECO:0000313" key="1">
    <source>
        <dbReference type="EMBL" id="SPD75154.1"/>
    </source>
</evidence>
<dbReference type="EMBL" id="OJIN01000187">
    <property type="protein sequence ID" value="SPD75154.1"/>
    <property type="molecule type" value="Genomic_DNA"/>
</dbReference>
<gene>
    <name evidence="1" type="ORF">PITCH_A450002</name>
</gene>
<proteinExistence type="predicted"/>
<dbReference type="AlphaFoldDB" id="A0A445N092"/>